<dbReference type="EC" id="3.4.16.-" evidence="10"/>
<dbReference type="InterPro" id="IPR018202">
    <property type="entry name" value="Ser_caboxypep_ser_AS"/>
</dbReference>
<dbReference type="FunFam" id="3.40.50.1820:FF:000075">
    <property type="entry name" value="Carboxypeptidase"/>
    <property type="match status" value="1"/>
</dbReference>
<dbReference type="PANTHER" id="PTHR11802">
    <property type="entry name" value="SERINE PROTEASE FAMILY S10 SERINE CARBOXYPEPTIDASE"/>
    <property type="match status" value="1"/>
</dbReference>
<evidence type="ECO:0000256" key="8">
    <source>
        <dbReference type="ARBA" id="ARBA00023180"/>
    </source>
</evidence>
<proteinExistence type="inferred from homology"/>
<dbReference type="Pfam" id="PF00450">
    <property type="entry name" value="Peptidase_S10"/>
    <property type="match status" value="1"/>
</dbReference>
<dbReference type="InterPro" id="IPR001563">
    <property type="entry name" value="Peptidase_S10"/>
</dbReference>
<sequence>MFWWLYYATNPCKNFSELPLVMWLQGGPGGSSTGFGNFMEIGPLDSNLQPRNTTWLRYASLLFVDNPVGTGFSYVNKSDAYTRDLDMVASDMMVLLKTFFEGHKEFQMIPFYIFSESYGGKMAAGISLELHKAIQQGSIKCNFAGVALGDSWISPIDSVLSWGPYLYSMSLLDDQGLAEVSKVAEEVLNAVDKGQYKEATQLWEKAEMVILQNTDGVNFYNILTKDPPMSPKKSSLEFTQHHLGRLYQHHVRYLQQDALSQLMNGPIKKKLKIIPEDYSWGAQSTNVFLNMEGDFMKPAISIVDELLEAGVNVTVYNGQLDLIVDTMGQESWMRRLKWSELPMFNKLKRKALYTNPESSETSAFVKSYKNLAFYWILRAGHMVPSDQGAMALKMMQMVTQQE</sequence>
<evidence type="ECO:0000256" key="6">
    <source>
        <dbReference type="ARBA" id="ARBA00022729"/>
    </source>
</evidence>
<dbReference type="AlphaFoldDB" id="A0A9B0T5K7"/>
<evidence type="ECO:0000256" key="7">
    <source>
        <dbReference type="ARBA" id="ARBA00022801"/>
    </source>
</evidence>
<comment type="function">
    <text evidence="9">May be involved in vascular wall and kidney homeostasis.</text>
</comment>
<reference evidence="12" key="1">
    <citation type="submission" date="2025-08" db="UniProtKB">
        <authorList>
            <consortium name="RefSeq"/>
        </authorList>
    </citation>
    <scope>IDENTIFICATION</scope>
    <source>
        <tissue evidence="12">Spleen</tissue>
    </source>
</reference>
<evidence type="ECO:0000256" key="9">
    <source>
        <dbReference type="ARBA" id="ARBA00055847"/>
    </source>
</evidence>
<comment type="subcellular location">
    <subcellularLocation>
        <location evidence="1">Secreted</location>
    </subcellularLocation>
</comment>
<name>A0A9B0T5K7_CHRAS</name>
<dbReference type="Gene3D" id="3.40.50.1820">
    <property type="entry name" value="alpha/beta hydrolase"/>
    <property type="match status" value="1"/>
</dbReference>
<dbReference type="PRINTS" id="PR00724">
    <property type="entry name" value="CRBOXYPTASEC"/>
</dbReference>
<dbReference type="GO" id="GO:0004185">
    <property type="term" value="F:serine-type carboxypeptidase activity"/>
    <property type="evidence" value="ECO:0007669"/>
    <property type="project" value="UniProtKB-UniRule"/>
</dbReference>
<dbReference type="OrthoDB" id="443318at2759"/>
<dbReference type="RefSeq" id="XP_006832467.1">
    <property type="nucleotide sequence ID" value="XM_006832404.1"/>
</dbReference>
<dbReference type="InterPro" id="IPR029058">
    <property type="entry name" value="AB_hydrolase_fold"/>
</dbReference>
<dbReference type="SUPFAM" id="SSF53474">
    <property type="entry name" value="alpha/beta-Hydrolases"/>
    <property type="match status" value="1"/>
</dbReference>
<evidence type="ECO:0000256" key="2">
    <source>
        <dbReference type="ARBA" id="ARBA00009431"/>
    </source>
</evidence>
<protein>
    <recommendedName>
        <fullName evidence="10">Carboxypeptidase</fullName>
        <ecNumber evidence="10">3.4.16.-</ecNumber>
    </recommendedName>
</protein>
<accession>A0A9B0T5K7</accession>
<organism evidence="11 12">
    <name type="scientific">Chrysochloris asiatica</name>
    <name type="common">Cape golden mole</name>
    <dbReference type="NCBI Taxonomy" id="185453"/>
    <lineage>
        <taxon>Eukaryota</taxon>
        <taxon>Metazoa</taxon>
        <taxon>Chordata</taxon>
        <taxon>Craniata</taxon>
        <taxon>Vertebrata</taxon>
        <taxon>Euteleostomi</taxon>
        <taxon>Mammalia</taxon>
        <taxon>Eutheria</taxon>
        <taxon>Afrotheria</taxon>
        <taxon>Chrysochloridae</taxon>
        <taxon>Chrysochlorinae</taxon>
        <taxon>Chrysochloris</taxon>
    </lineage>
</organism>
<evidence type="ECO:0000256" key="4">
    <source>
        <dbReference type="ARBA" id="ARBA00022645"/>
    </source>
</evidence>
<dbReference type="CTD" id="59342"/>
<keyword evidence="6" id="KW-0732">Signal</keyword>
<gene>
    <name evidence="12" type="primary">SCPEP1</name>
</gene>
<evidence type="ECO:0000256" key="5">
    <source>
        <dbReference type="ARBA" id="ARBA00022670"/>
    </source>
</evidence>
<dbReference type="PANTHER" id="PTHR11802:SF3">
    <property type="entry name" value="RETINOID-INDUCIBLE SERINE CARBOXYPEPTIDASE"/>
    <property type="match status" value="1"/>
</dbReference>
<dbReference type="PROSITE" id="PS00131">
    <property type="entry name" value="CARBOXYPEPT_SER_SER"/>
    <property type="match status" value="1"/>
</dbReference>
<evidence type="ECO:0000313" key="11">
    <source>
        <dbReference type="Proteomes" id="UP000504623"/>
    </source>
</evidence>
<dbReference type="Proteomes" id="UP000504623">
    <property type="component" value="Unplaced"/>
</dbReference>
<keyword evidence="5 10" id="KW-0645">Protease</keyword>
<evidence type="ECO:0000313" key="12">
    <source>
        <dbReference type="RefSeq" id="XP_006832467.1"/>
    </source>
</evidence>
<dbReference type="GeneID" id="102826551"/>
<evidence type="ECO:0000256" key="3">
    <source>
        <dbReference type="ARBA" id="ARBA00022525"/>
    </source>
</evidence>
<keyword evidence="3" id="KW-0964">Secreted</keyword>
<keyword evidence="4 10" id="KW-0121">Carboxypeptidase</keyword>
<evidence type="ECO:0000256" key="10">
    <source>
        <dbReference type="RuleBase" id="RU361156"/>
    </source>
</evidence>
<comment type="similarity">
    <text evidence="2 10">Belongs to the peptidase S10 family.</text>
</comment>
<keyword evidence="11" id="KW-1185">Reference proteome</keyword>
<evidence type="ECO:0000256" key="1">
    <source>
        <dbReference type="ARBA" id="ARBA00004613"/>
    </source>
</evidence>
<keyword evidence="7 10" id="KW-0378">Hydrolase</keyword>
<dbReference type="GO" id="GO:0005576">
    <property type="term" value="C:extracellular region"/>
    <property type="evidence" value="ECO:0007669"/>
    <property type="project" value="UniProtKB-SubCell"/>
</dbReference>
<keyword evidence="8" id="KW-0325">Glycoprotein</keyword>
<dbReference type="GO" id="GO:0006508">
    <property type="term" value="P:proteolysis"/>
    <property type="evidence" value="ECO:0007669"/>
    <property type="project" value="UniProtKB-KW"/>
</dbReference>